<protein>
    <submittedName>
        <fullName evidence="2">DMP19 family protein</fullName>
    </submittedName>
</protein>
<sequence>MIEVKINNQDLQQAAEKGDDAFVGVFVENIRKAIGGDLTAENMGELNPDQITLLGWDVLHTEVMDGGLIQLIHNGYGGFIYMNPTDKAFRNWGMIDLYRWINRSHGLYVSNHQVIEKDCSDDEFMALYEKFPQFDDFDDAFVENEEQWTSDIAHYIDEHIVPGEGDIVGKSTFALIVND</sequence>
<proteinExistence type="predicted"/>
<dbReference type="Gene3D" id="1.20.1420.60">
    <property type="match status" value="1"/>
</dbReference>
<dbReference type="Pfam" id="PF14300">
    <property type="entry name" value="DMP19"/>
    <property type="match status" value="1"/>
</dbReference>
<dbReference type="Proteomes" id="UP001204015">
    <property type="component" value="Unassembled WGS sequence"/>
</dbReference>
<keyword evidence="3" id="KW-1185">Reference proteome</keyword>
<accession>A0ABT1BZI1</accession>
<reference evidence="2 3" key="1">
    <citation type="submission" date="2022-06" db="EMBL/GenBank/DDBJ databases">
        <title>A taxonomic note on the genus Prevotella: Description of four novel genera and emended description of the genera Hallella and Xylanibacter.</title>
        <authorList>
            <person name="Hitch T.C.A."/>
        </authorList>
    </citation>
    <scope>NUCLEOTIDE SEQUENCE [LARGE SCALE GENOMIC DNA]</scope>
    <source>
        <strain evidence="2 3">DSM 100619</strain>
    </source>
</reference>
<comment type="caution">
    <text evidence="2">The sequence shown here is derived from an EMBL/GenBank/DDBJ whole genome shotgun (WGS) entry which is preliminary data.</text>
</comment>
<dbReference type="EMBL" id="JAMXLY010000045">
    <property type="protein sequence ID" value="MCO6026245.1"/>
    <property type="molecule type" value="Genomic_DNA"/>
</dbReference>
<dbReference type="RefSeq" id="WP_252761624.1">
    <property type="nucleotide sequence ID" value="NZ_JAMXLY010000045.1"/>
</dbReference>
<organism evidence="2 3">
    <name type="scientific">Segatella cerevisiae</name>
    <dbReference type="NCBI Taxonomy" id="2053716"/>
    <lineage>
        <taxon>Bacteria</taxon>
        <taxon>Pseudomonadati</taxon>
        <taxon>Bacteroidota</taxon>
        <taxon>Bacteroidia</taxon>
        <taxon>Bacteroidales</taxon>
        <taxon>Prevotellaceae</taxon>
        <taxon>Segatella</taxon>
    </lineage>
</organism>
<evidence type="ECO:0000259" key="1">
    <source>
        <dbReference type="Pfam" id="PF14300"/>
    </source>
</evidence>
<name>A0ABT1BZI1_9BACT</name>
<dbReference type="InterPro" id="IPR025402">
    <property type="entry name" value="DMP19_C"/>
</dbReference>
<feature type="domain" description="DNA mimic protein DMP19 C-terminal" evidence="1">
    <location>
        <begin position="45"/>
        <end position="159"/>
    </location>
</feature>
<evidence type="ECO:0000313" key="3">
    <source>
        <dbReference type="Proteomes" id="UP001204015"/>
    </source>
</evidence>
<gene>
    <name evidence="2" type="ORF">NG821_10405</name>
</gene>
<evidence type="ECO:0000313" key="2">
    <source>
        <dbReference type="EMBL" id="MCO6026245.1"/>
    </source>
</evidence>